<dbReference type="AlphaFoldDB" id="A0A9W7A8H5"/>
<dbReference type="Pfam" id="PF00795">
    <property type="entry name" value="CN_hydrolase"/>
    <property type="match status" value="1"/>
</dbReference>
<evidence type="ECO:0000256" key="1">
    <source>
        <dbReference type="ARBA" id="ARBA00022801"/>
    </source>
</evidence>
<dbReference type="PANTHER" id="PTHR23088:SF30">
    <property type="entry name" value="OMEGA-AMIDASE NIT2"/>
    <property type="match status" value="1"/>
</dbReference>
<dbReference type="InterPro" id="IPR045254">
    <property type="entry name" value="Nit1/2_C-N_Hydrolase"/>
</dbReference>
<keyword evidence="1" id="KW-0378">Hydrolase</keyword>
<dbReference type="PROSITE" id="PS50263">
    <property type="entry name" value="CN_HYDROLASE"/>
    <property type="match status" value="1"/>
</dbReference>
<accession>A0A9W7A8H5</accession>
<dbReference type="GO" id="GO:0006107">
    <property type="term" value="P:oxaloacetate metabolic process"/>
    <property type="evidence" value="ECO:0007669"/>
    <property type="project" value="TreeGrafter"/>
</dbReference>
<name>A0A9W7A8H5_9STRA</name>
<dbReference type="InterPro" id="IPR003010">
    <property type="entry name" value="C-N_Hydrolase"/>
</dbReference>
<keyword evidence="2" id="KW-0732">Signal</keyword>
<comment type="caution">
    <text evidence="4">The sequence shown here is derived from an EMBL/GenBank/DDBJ whole genome shotgun (WGS) entry which is preliminary data.</text>
</comment>
<evidence type="ECO:0000259" key="3">
    <source>
        <dbReference type="PROSITE" id="PS50263"/>
    </source>
</evidence>
<gene>
    <name evidence="4" type="ORF">TrST_g10118</name>
</gene>
<organism evidence="4 5">
    <name type="scientific">Triparma strigata</name>
    <dbReference type="NCBI Taxonomy" id="1606541"/>
    <lineage>
        <taxon>Eukaryota</taxon>
        <taxon>Sar</taxon>
        <taxon>Stramenopiles</taxon>
        <taxon>Ochrophyta</taxon>
        <taxon>Bolidophyceae</taxon>
        <taxon>Parmales</taxon>
        <taxon>Triparmaceae</taxon>
        <taxon>Triparma</taxon>
    </lineage>
</organism>
<evidence type="ECO:0000313" key="5">
    <source>
        <dbReference type="Proteomes" id="UP001165085"/>
    </source>
</evidence>
<evidence type="ECO:0000313" key="4">
    <source>
        <dbReference type="EMBL" id="GMH65370.1"/>
    </source>
</evidence>
<dbReference type="Gene3D" id="3.60.110.10">
    <property type="entry name" value="Carbon-nitrogen hydrolase"/>
    <property type="match status" value="1"/>
</dbReference>
<feature type="domain" description="CN hydrolase" evidence="3">
    <location>
        <begin position="72"/>
        <end position="347"/>
    </location>
</feature>
<proteinExistence type="predicted"/>
<feature type="chain" id="PRO_5040965960" description="CN hydrolase domain-containing protein" evidence="2">
    <location>
        <begin position="23"/>
        <end position="374"/>
    </location>
</feature>
<protein>
    <recommendedName>
        <fullName evidence="3">CN hydrolase domain-containing protein</fullName>
    </recommendedName>
</protein>
<dbReference type="GO" id="GO:0005739">
    <property type="term" value="C:mitochondrion"/>
    <property type="evidence" value="ECO:0007669"/>
    <property type="project" value="TreeGrafter"/>
</dbReference>
<dbReference type="GO" id="GO:0006528">
    <property type="term" value="P:asparagine metabolic process"/>
    <property type="evidence" value="ECO:0007669"/>
    <property type="project" value="TreeGrafter"/>
</dbReference>
<dbReference type="Proteomes" id="UP001165085">
    <property type="component" value="Unassembled WGS sequence"/>
</dbReference>
<dbReference type="GO" id="GO:0050152">
    <property type="term" value="F:omega-amidase activity"/>
    <property type="evidence" value="ECO:0007669"/>
    <property type="project" value="TreeGrafter"/>
</dbReference>
<reference evidence="5" key="1">
    <citation type="journal article" date="2023" name="Commun. Biol.">
        <title>Genome analysis of Parmales, the sister group of diatoms, reveals the evolutionary specialization of diatoms from phago-mixotrophs to photoautotrophs.</title>
        <authorList>
            <person name="Ban H."/>
            <person name="Sato S."/>
            <person name="Yoshikawa S."/>
            <person name="Yamada K."/>
            <person name="Nakamura Y."/>
            <person name="Ichinomiya M."/>
            <person name="Sato N."/>
            <person name="Blanc-Mathieu R."/>
            <person name="Endo H."/>
            <person name="Kuwata A."/>
            <person name="Ogata H."/>
        </authorList>
    </citation>
    <scope>NUCLEOTIDE SEQUENCE [LARGE SCALE GENOMIC DNA]</scope>
    <source>
        <strain evidence="5">NIES 3701</strain>
    </source>
</reference>
<dbReference type="PANTHER" id="PTHR23088">
    <property type="entry name" value="NITRILASE-RELATED"/>
    <property type="match status" value="1"/>
</dbReference>
<dbReference type="InterPro" id="IPR036526">
    <property type="entry name" value="C-N_Hydrolase_sf"/>
</dbReference>
<sequence length="374" mass="40577">MKFSSTALTSILLASSSRSVNAFFPRARSFTGLSSRTSIGYVITKSDINWRGSRNMSSLAASEVSSTQTGLPRVSLLQFHVTEDKSINLKTARRNIEEAAKGKGVRNPELLVLPEVWNSPYATEAFPEYAEVLPSVEEGGDMRGSESAEMLSGAAKEFGVFIVGGSVPERDGDDIYNTCMVFDPRGVLVAKHRKVHLFDIDVPGGITFKESDTLTAGGGLLTTFDTGEGLFGTVGVGICYDIRFPELALLLTKEKDVSMICFPGAFNMTTGPAHWELLQRARAVDSQAFVLTASPARATEEMLKATKKDGKFPPYTAWGHSTAVNPWGEIIGSCDEGEAIVEVEIDVSKSMQMKTNIPTALQKRTDLYSVEYKG</sequence>
<evidence type="ECO:0000256" key="2">
    <source>
        <dbReference type="SAM" id="SignalP"/>
    </source>
</evidence>
<dbReference type="SUPFAM" id="SSF56317">
    <property type="entry name" value="Carbon-nitrogen hydrolase"/>
    <property type="match status" value="1"/>
</dbReference>
<dbReference type="EMBL" id="BRXY01000101">
    <property type="protein sequence ID" value="GMH65370.1"/>
    <property type="molecule type" value="Genomic_DNA"/>
</dbReference>
<dbReference type="GO" id="GO:0006541">
    <property type="term" value="P:glutamine metabolic process"/>
    <property type="evidence" value="ECO:0007669"/>
    <property type="project" value="TreeGrafter"/>
</dbReference>
<feature type="signal peptide" evidence="2">
    <location>
        <begin position="1"/>
        <end position="22"/>
    </location>
</feature>
<keyword evidence="5" id="KW-1185">Reference proteome</keyword>
<dbReference type="OrthoDB" id="10250282at2759"/>
<dbReference type="CDD" id="cd07572">
    <property type="entry name" value="nit"/>
    <property type="match status" value="1"/>
</dbReference>